<reference evidence="2" key="1">
    <citation type="journal article" date="2016" name="Sci. Rep.">
        <title>Molecular characterization of firefly nuptial gifts: a multi-omics approach sheds light on postcopulatory sexual selection.</title>
        <authorList>
            <person name="Al-Wathiqui N."/>
            <person name="Fallon T.R."/>
            <person name="South A."/>
            <person name="Weng J.K."/>
            <person name="Lewis S.M."/>
        </authorList>
    </citation>
    <scope>NUCLEOTIDE SEQUENCE</scope>
</reference>
<organism evidence="2">
    <name type="scientific">Photinus pyralis</name>
    <name type="common">Common eastern firefly</name>
    <name type="synonym">Lampyris pyralis</name>
    <dbReference type="NCBI Taxonomy" id="7054"/>
    <lineage>
        <taxon>Eukaryota</taxon>
        <taxon>Metazoa</taxon>
        <taxon>Ecdysozoa</taxon>
        <taxon>Arthropoda</taxon>
        <taxon>Hexapoda</taxon>
        <taxon>Insecta</taxon>
        <taxon>Pterygota</taxon>
        <taxon>Neoptera</taxon>
        <taxon>Endopterygota</taxon>
        <taxon>Coleoptera</taxon>
        <taxon>Polyphaga</taxon>
        <taxon>Elateriformia</taxon>
        <taxon>Elateroidea</taxon>
        <taxon>Lampyridae</taxon>
        <taxon>Lampyrinae</taxon>
        <taxon>Photinus</taxon>
    </lineage>
</organism>
<name>A0A1Y1LIV2_PHOPY</name>
<dbReference type="RefSeq" id="XP_031346804.1">
    <property type="nucleotide sequence ID" value="XM_031490944.1"/>
</dbReference>
<dbReference type="GeneID" id="116166744"/>
<dbReference type="GeneID" id="116175955"/>
<dbReference type="EMBL" id="GEZM01056240">
    <property type="protein sequence ID" value="JAV72765.1"/>
    <property type="molecule type" value="Transcribed_RNA"/>
</dbReference>
<dbReference type="AlphaFoldDB" id="A0A1Y1LIV2"/>
<dbReference type="KEGG" id="ppyr:116173455"/>
<dbReference type="RefSeq" id="XP_031358192.1">
    <property type="nucleotide sequence ID" value="XM_031502332.1"/>
</dbReference>
<dbReference type="PANTHER" id="PTHR34153">
    <property type="entry name" value="SI:CH211-262H13.3-RELATED-RELATED"/>
    <property type="match status" value="1"/>
</dbReference>
<evidence type="ECO:0008006" key="3">
    <source>
        <dbReference type="Google" id="ProtNLM"/>
    </source>
</evidence>
<proteinExistence type="predicted"/>
<dbReference type="RefSeq" id="XP_031350204.1">
    <property type="nucleotide sequence ID" value="XM_031494344.1"/>
</dbReference>
<dbReference type="RefSeq" id="XP_031335402.1">
    <property type="nucleotide sequence ID" value="XM_031479542.1"/>
</dbReference>
<dbReference type="GeneID" id="116173455"/>
<dbReference type="OrthoDB" id="6784356at2759"/>
<accession>A0A1Y1LIV2</accession>
<protein>
    <recommendedName>
        <fullName evidence="3">DUF4806 domain-containing protein</fullName>
    </recommendedName>
</protein>
<dbReference type="EMBL" id="GEZM01056238">
    <property type="protein sequence ID" value="JAV72768.1"/>
    <property type="molecule type" value="Transcribed_RNA"/>
</dbReference>
<dbReference type="GeneID" id="116181889"/>
<dbReference type="PANTHER" id="PTHR34153:SF2">
    <property type="entry name" value="SI:CH211-262H13.3-RELATED"/>
    <property type="match status" value="1"/>
</dbReference>
<dbReference type="EMBL" id="GEZM01056239">
    <property type="protein sequence ID" value="JAV72767.1"/>
    <property type="molecule type" value="Transcribed_RNA"/>
</dbReference>
<dbReference type="RefSeq" id="XP_031335401.1">
    <property type="nucleotide sequence ID" value="XM_031479541.1"/>
</dbReference>
<dbReference type="RefSeq" id="XP_031358193.1">
    <property type="nucleotide sequence ID" value="XM_031502333.1"/>
</dbReference>
<dbReference type="RefSeq" id="XP_031337697.1">
    <property type="nucleotide sequence ID" value="XM_031481837.1"/>
</dbReference>
<dbReference type="GeneID" id="116165258"/>
<evidence type="ECO:0000256" key="1">
    <source>
        <dbReference type="SAM" id="MobiDB-lite"/>
    </source>
</evidence>
<evidence type="ECO:0000313" key="2">
    <source>
        <dbReference type="EMBL" id="JAV72768.1"/>
    </source>
</evidence>
<dbReference type="RefSeq" id="XP_031350205.1">
    <property type="nucleotide sequence ID" value="XM_031494345.1"/>
</dbReference>
<dbReference type="RefSeq" id="XP_031337696.1">
    <property type="nucleotide sequence ID" value="XM_031481836.1"/>
</dbReference>
<sequence>MSSPRTWTVVCFESDNAVQAVPTKWINGENCLWPVLPQEKLNSALKHCDFNSCWPSHKVRIFRNSTYDDYSTARSKAAKAEYSSDLNSEPETKRPRKKRILSSSESEDEIIRRKKPQGKVINLPIPPTWSMPSLSFDSETVTNKAASNTNDTIETPIPMANFREANLKETDVSAVHNCKCNPKILYNIQSLLIEVNAKLDKLSANSCQPSVEGPLVQNILEKSSIELPVDSPEKIEHMEEFLASVENYKCLVIYFAKMGGTNLYDFVKRCLAPVISDKTAMTYSFIGRKGKKNFSSLKLSQAVIDSAERSGLQKTRKETEYAVAMWLRKAKERCLKRA</sequence>
<feature type="region of interest" description="Disordered" evidence="1">
    <location>
        <begin position="78"/>
        <end position="112"/>
    </location>
</feature>